<evidence type="ECO:0000256" key="1">
    <source>
        <dbReference type="SAM" id="MobiDB-lite"/>
    </source>
</evidence>
<accession>A0A2T5I421</accession>
<proteinExistence type="predicted"/>
<evidence type="ECO:0000313" key="2">
    <source>
        <dbReference type="EMBL" id="PTQ78518.1"/>
    </source>
</evidence>
<feature type="region of interest" description="Disordered" evidence="1">
    <location>
        <begin position="232"/>
        <end position="254"/>
    </location>
</feature>
<dbReference type="AlphaFoldDB" id="A0A2T5I421"/>
<comment type="caution">
    <text evidence="2">The sequence shown here is derived from an EMBL/GenBank/DDBJ whole genome shotgun (WGS) entry which is preliminary data.</text>
</comment>
<dbReference type="EMBL" id="QAOI01000002">
    <property type="protein sequence ID" value="PTQ78518.1"/>
    <property type="molecule type" value="Genomic_DNA"/>
</dbReference>
<reference evidence="2 3" key="1">
    <citation type="submission" date="2018-04" db="EMBL/GenBank/DDBJ databases">
        <title>Active sludge and wastewater microbial communities from Klosterneuburg, Austria.</title>
        <authorList>
            <person name="Wagner M."/>
        </authorList>
    </citation>
    <scope>NUCLEOTIDE SEQUENCE [LARGE SCALE GENOMIC DNA]</scope>
    <source>
        <strain evidence="2 3">Nm49</strain>
    </source>
</reference>
<organism evidence="2 3">
    <name type="scientific">Nitrosomonas oligotropha</name>
    <dbReference type="NCBI Taxonomy" id="42354"/>
    <lineage>
        <taxon>Bacteria</taxon>
        <taxon>Pseudomonadati</taxon>
        <taxon>Pseudomonadota</taxon>
        <taxon>Betaproteobacteria</taxon>
        <taxon>Nitrosomonadales</taxon>
        <taxon>Nitrosomonadaceae</taxon>
        <taxon>Nitrosomonas</taxon>
    </lineage>
</organism>
<evidence type="ECO:0000313" key="3">
    <source>
        <dbReference type="Proteomes" id="UP000244128"/>
    </source>
</evidence>
<gene>
    <name evidence="2" type="ORF">C8R26_10286</name>
</gene>
<dbReference type="RefSeq" id="WP_107802071.1">
    <property type="nucleotide sequence ID" value="NZ_QAOI01000002.1"/>
</dbReference>
<name>A0A2T5I421_9PROT</name>
<sequence>MLPQNLISLHKHEEEIREDSLRLIEAHQNLGDHLSMIHWSMAVIHAFAHDHTNATDDELTIQYLGLRLFNSVASSVKLGLSGYYQSAFSHVRDIFETVALLDHLHTNPSQIAQWKASDKKQRITQFGPGAIRDALNTRDQFSGNKRKEMYDHLSEYASHATAPGFQLLAPKGLGKIGPFLSEQYLKAWLEETVKFLVHGATIFMDHFPNVEPPLLMEKAGFLDRANSWRDKYMNVDNPKQPNPDVQPTPASGRG</sequence>
<protein>
    <submittedName>
        <fullName evidence="2">Uncharacterized protein</fullName>
    </submittedName>
</protein>
<dbReference type="Proteomes" id="UP000244128">
    <property type="component" value="Unassembled WGS sequence"/>
</dbReference>